<keyword evidence="4" id="KW-1185">Reference proteome</keyword>
<feature type="transmembrane region" description="Helical" evidence="2">
    <location>
        <begin position="79"/>
        <end position="97"/>
    </location>
</feature>
<dbReference type="SUPFAM" id="SSF53474">
    <property type="entry name" value="alpha/beta-Hydrolases"/>
    <property type="match status" value="1"/>
</dbReference>
<keyword evidence="2" id="KW-1133">Transmembrane helix</keyword>
<dbReference type="EMBL" id="BRYA01000172">
    <property type="protein sequence ID" value="GMI42461.1"/>
    <property type="molecule type" value="Genomic_DNA"/>
</dbReference>
<feature type="region of interest" description="Disordered" evidence="1">
    <location>
        <begin position="1"/>
        <end position="27"/>
    </location>
</feature>
<dbReference type="GO" id="GO:0008374">
    <property type="term" value="F:O-acyltransferase activity"/>
    <property type="evidence" value="ECO:0007669"/>
    <property type="project" value="InterPro"/>
</dbReference>
<gene>
    <name evidence="3" type="ORF">TrCOL_g4796</name>
</gene>
<dbReference type="AlphaFoldDB" id="A0A9W7GDP2"/>
<evidence type="ECO:0000256" key="1">
    <source>
        <dbReference type="SAM" id="MobiDB-lite"/>
    </source>
</evidence>
<dbReference type="PANTHER" id="PTHR11440">
    <property type="entry name" value="LECITHIN-CHOLESTEROL ACYLTRANSFERASE-RELATED"/>
    <property type="match status" value="1"/>
</dbReference>
<dbReference type="Proteomes" id="UP001165065">
    <property type="component" value="Unassembled WGS sequence"/>
</dbReference>
<evidence type="ECO:0000313" key="3">
    <source>
        <dbReference type="EMBL" id="GMI42461.1"/>
    </source>
</evidence>
<name>A0A9W7GDP2_9STRA</name>
<dbReference type="Gene3D" id="3.40.50.1820">
    <property type="entry name" value="alpha/beta hydrolase"/>
    <property type="match status" value="1"/>
</dbReference>
<dbReference type="OrthoDB" id="190846at2759"/>
<dbReference type="GO" id="GO:0006629">
    <property type="term" value="P:lipid metabolic process"/>
    <property type="evidence" value="ECO:0007669"/>
    <property type="project" value="InterPro"/>
</dbReference>
<accession>A0A9W7GDP2</accession>
<sequence length="656" mass="73174">MSNGLRKRVGGEETGRTSPPYRIHTSPSGVRLTYEDEKLIPPPPPAHTPGSLSPRIRKFVSKHEKKISKVKNVVKAKRFWFSVGILLGFILPSFLIAPKVLHVAGVTETDLMDDFLRQSLIPFISERIPLDNNNALPRPGKMLADEGARAKHPVFLIPGFVTTGLELWQGEECAKKYFRQRMWGSTTMVQNFLTDRDCWARHLRLNTDNGMDPSGVKLRAASGFESADFLIGNYWVWSRIIMNLADVGYDSSKMEMFSYDWRLSPDKLEERDGYFTKLKAAIEIAVTSTGEKAQLLSHSMGTNHMFYFLQWVTRKVNVGGGGGGASWVEKYIAGHISIAGPLLGTPKAMTAILSGEMRDTAEVSPFEPMLERFFGKDTRRALFSTWGSIWTLMSKGGNKIWGDGAIVSFTDGVDEERGLSVNEMLAKFGTKSERSTEEFINLLEEWGGGHGVNYSKTIGISFDQFGSSLAKQKSNWHNPMTTPLPKAASFTHYCLYGVGIDTEFAYYYKKNPNADIEQNLPYILDTSVNEPEEKVRYGVKIGDGDATVPLVSLGYMCRGGWKAKNGKEGGKLNPSKSKVFTREYPNEGSIGSDLSDPFRQGPKAADHVDIMGNIEMIEDIVKIITGWKGGVKEDRVTSDIDNIVRELQEKNRELIN</sequence>
<organism evidence="3 4">
    <name type="scientific">Triparma columacea</name>
    <dbReference type="NCBI Taxonomy" id="722753"/>
    <lineage>
        <taxon>Eukaryota</taxon>
        <taxon>Sar</taxon>
        <taxon>Stramenopiles</taxon>
        <taxon>Ochrophyta</taxon>
        <taxon>Bolidophyceae</taxon>
        <taxon>Parmales</taxon>
        <taxon>Triparmaceae</taxon>
        <taxon>Triparma</taxon>
    </lineage>
</organism>
<dbReference type="InterPro" id="IPR029058">
    <property type="entry name" value="AB_hydrolase_fold"/>
</dbReference>
<reference evidence="4" key="1">
    <citation type="journal article" date="2023" name="Commun. Biol.">
        <title>Genome analysis of Parmales, the sister group of diatoms, reveals the evolutionary specialization of diatoms from phago-mixotrophs to photoautotrophs.</title>
        <authorList>
            <person name="Ban H."/>
            <person name="Sato S."/>
            <person name="Yoshikawa S."/>
            <person name="Yamada K."/>
            <person name="Nakamura Y."/>
            <person name="Ichinomiya M."/>
            <person name="Sato N."/>
            <person name="Blanc-Mathieu R."/>
            <person name="Endo H."/>
            <person name="Kuwata A."/>
            <person name="Ogata H."/>
        </authorList>
    </citation>
    <scope>NUCLEOTIDE SEQUENCE [LARGE SCALE GENOMIC DNA]</scope>
</reference>
<keyword evidence="2" id="KW-0812">Transmembrane</keyword>
<protein>
    <recommendedName>
        <fullName evidence="5">Phospholipid:diacylglycerol acyltransferase</fullName>
    </recommendedName>
</protein>
<evidence type="ECO:0008006" key="5">
    <source>
        <dbReference type="Google" id="ProtNLM"/>
    </source>
</evidence>
<comment type="caution">
    <text evidence="3">The sequence shown here is derived from an EMBL/GenBank/DDBJ whole genome shotgun (WGS) entry which is preliminary data.</text>
</comment>
<dbReference type="Pfam" id="PF02450">
    <property type="entry name" value="LCAT"/>
    <property type="match status" value="1"/>
</dbReference>
<proteinExistence type="predicted"/>
<keyword evidence="2" id="KW-0472">Membrane</keyword>
<dbReference type="InterPro" id="IPR003386">
    <property type="entry name" value="LACT/PDAT_acylTrfase"/>
</dbReference>
<evidence type="ECO:0000313" key="4">
    <source>
        <dbReference type="Proteomes" id="UP001165065"/>
    </source>
</evidence>
<evidence type="ECO:0000256" key="2">
    <source>
        <dbReference type="SAM" id="Phobius"/>
    </source>
</evidence>